<reference evidence="2" key="1">
    <citation type="submission" date="2016-03" db="EMBL/GenBank/DDBJ databases">
        <authorList>
            <person name="Guldener U."/>
        </authorList>
    </citation>
    <scope>NUCLEOTIDE SEQUENCE [LARGE SCALE GENOMIC DNA]</scope>
    <source>
        <strain evidence="2">04CH-RAC-A.6.1</strain>
    </source>
</reference>
<dbReference type="AlphaFoldDB" id="A0A1E1LDP7"/>
<dbReference type="OrthoDB" id="3458118at2759"/>
<protein>
    <submittedName>
        <fullName evidence="1">Uncharacterized protein</fullName>
    </submittedName>
</protein>
<gene>
    <name evidence="1" type="ORF">RAG0_13649</name>
</gene>
<keyword evidence="2" id="KW-1185">Reference proteome</keyword>
<evidence type="ECO:0000313" key="1">
    <source>
        <dbReference type="EMBL" id="CZT08651.1"/>
    </source>
</evidence>
<organism evidence="1 2">
    <name type="scientific">Rhynchosporium agropyri</name>
    <dbReference type="NCBI Taxonomy" id="914238"/>
    <lineage>
        <taxon>Eukaryota</taxon>
        <taxon>Fungi</taxon>
        <taxon>Dikarya</taxon>
        <taxon>Ascomycota</taxon>
        <taxon>Pezizomycotina</taxon>
        <taxon>Leotiomycetes</taxon>
        <taxon>Helotiales</taxon>
        <taxon>Ploettnerulaceae</taxon>
        <taxon>Rhynchosporium</taxon>
    </lineage>
</organism>
<dbReference type="EMBL" id="FJUX01000105">
    <property type="protein sequence ID" value="CZT08651.1"/>
    <property type="molecule type" value="Genomic_DNA"/>
</dbReference>
<sequence length="67" mass="7475">MVKDEEWIGLCGSKIVVVVMEDREQQGACREATLESQESLLAEGSKPDTCVSIWHNVQKDKEADPDI</sequence>
<accession>A0A1E1LDP7</accession>
<evidence type="ECO:0000313" key="2">
    <source>
        <dbReference type="Proteomes" id="UP000178912"/>
    </source>
</evidence>
<dbReference type="Proteomes" id="UP000178912">
    <property type="component" value="Unassembled WGS sequence"/>
</dbReference>
<name>A0A1E1LDP7_9HELO</name>
<proteinExistence type="predicted"/>